<dbReference type="EMBL" id="JPSL02000038">
    <property type="protein sequence ID" value="KGQ22021.1"/>
    <property type="molecule type" value="Genomic_DNA"/>
</dbReference>
<organism evidence="2 3">
    <name type="scientific">Thermus filiformis</name>
    <dbReference type="NCBI Taxonomy" id="276"/>
    <lineage>
        <taxon>Bacteria</taxon>
        <taxon>Thermotogati</taxon>
        <taxon>Deinococcota</taxon>
        <taxon>Deinococci</taxon>
        <taxon>Thermales</taxon>
        <taxon>Thermaceae</taxon>
        <taxon>Thermus</taxon>
    </lineage>
</organism>
<dbReference type="Proteomes" id="UP000030364">
    <property type="component" value="Unassembled WGS sequence"/>
</dbReference>
<dbReference type="OrthoDB" id="32311at2"/>
<gene>
    <name evidence="2" type="ORF">THFILI_05470</name>
</gene>
<dbReference type="RefSeq" id="WP_038063969.1">
    <property type="nucleotide sequence ID" value="NZ_JPSL02000038.1"/>
</dbReference>
<evidence type="ECO:0000256" key="1">
    <source>
        <dbReference type="SAM" id="Coils"/>
    </source>
</evidence>
<name>A0A0A2WPB1_THEFI</name>
<protein>
    <submittedName>
        <fullName evidence="2">Uncharacterized protein</fullName>
    </submittedName>
</protein>
<dbReference type="AlphaFoldDB" id="A0A0A2WPB1"/>
<dbReference type="STRING" id="276.THFILI_05470"/>
<keyword evidence="3" id="KW-1185">Reference proteome</keyword>
<evidence type="ECO:0000313" key="2">
    <source>
        <dbReference type="EMBL" id="KGQ22021.1"/>
    </source>
</evidence>
<sequence>MESAIEEALSRYMAEAAAKNLLRRAMASRRPQTSREWAELVEGPLWELLRTYLPFRHLPPELKALAANLRAQAETLEEAEEEATTEAEEIREAVDLEDPQARAELAARLARLPGALGVWVQGRTGAEVRGDPLAFPAVAHRLLAGYTSFYVDLEEGLFFMRSLGQGHVALLARKDAGLGQLLQALRRLYPKEEEG</sequence>
<reference evidence="2 3" key="1">
    <citation type="journal article" date="2015" name="Genome Announc.">
        <title>Draft Genome Sequence of the Thermophile Thermus filiformis ATCC 43280, Producer of Carotenoid-(Di)glucoside-Branched Fatty Acid (Di)esters and Source of Hyperthermostable Enzymes of Biotechnological Interest.</title>
        <authorList>
            <person name="Mandelli F."/>
            <person name="Oliveira Ramires B."/>
            <person name="Couger M.B."/>
            <person name="Paixao D.A."/>
            <person name="Camilo C.M."/>
            <person name="Polikarpov I."/>
            <person name="Prade R."/>
            <person name="Riano-Pachon D.M."/>
            <person name="Squina F.M."/>
        </authorList>
    </citation>
    <scope>NUCLEOTIDE SEQUENCE [LARGE SCALE GENOMIC DNA]</scope>
    <source>
        <strain evidence="2 3">ATCC 43280</strain>
    </source>
</reference>
<accession>A0A0A2WPB1</accession>
<evidence type="ECO:0000313" key="3">
    <source>
        <dbReference type="Proteomes" id="UP000030364"/>
    </source>
</evidence>
<dbReference type="PATRIC" id="fig|276.5.peg.1160"/>
<keyword evidence="1" id="KW-0175">Coiled coil</keyword>
<feature type="coiled-coil region" evidence="1">
    <location>
        <begin position="62"/>
        <end position="96"/>
    </location>
</feature>
<proteinExistence type="predicted"/>
<comment type="caution">
    <text evidence="2">The sequence shown here is derived from an EMBL/GenBank/DDBJ whole genome shotgun (WGS) entry which is preliminary data.</text>
</comment>